<protein>
    <submittedName>
        <fullName evidence="2">Uncharacterized protein</fullName>
    </submittedName>
</protein>
<dbReference type="RefSeq" id="WP_189248604.1">
    <property type="nucleotide sequence ID" value="NZ_BMQJ01000012.1"/>
</dbReference>
<evidence type="ECO:0000313" key="3">
    <source>
        <dbReference type="Proteomes" id="UP000611554"/>
    </source>
</evidence>
<comment type="caution">
    <text evidence="2">The sequence shown here is derived from an EMBL/GenBank/DDBJ whole genome shotgun (WGS) entry which is preliminary data.</text>
</comment>
<evidence type="ECO:0000313" key="2">
    <source>
        <dbReference type="EMBL" id="GGQ11311.1"/>
    </source>
</evidence>
<organism evidence="2 3">
    <name type="scientific">Streptosporangium pseudovulgare</name>
    <dbReference type="NCBI Taxonomy" id="35765"/>
    <lineage>
        <taxon>Bacteria</taxon>
        <taxon>Bacillati</taxon>
        <taxon>Actinomycetota</taxon>
        <taxon>Actinomycetes</taxon>
        <taxon>Streptosporangiales</taxon>
        <taxon>Streptosporangiaceae</taxon>
        <taxon>Streptosporangium</taxon>
    </lineage>
</organism>
<dbReference type="Proteomes" id="UP000611554">
    <property type="component" value="Unassembled WGS sequence"/>
</dbReference>
<accession>A0ABQ2R6I7</accession>
<reference evidence="3" key="1">
    <citation type="journal article" date="2019" name="Int. J. Syst. Evol. Microbiol.">
        <title>The Global Catalogue of Microorganisms (GCM) 10K type strain sequencing project: providing services to taxonomists for standard genome sequencing and annotation.</title>
        <authorList>
            <consortium name="The Broad Institute Genomics Platform"/>
            <consortium name="The Broad Institute Genome Sequencing Center for Infectious Disease"/>
            <person name="Wu L."/>
            <person name="Ma J."/>
        </authorList>
    </citation>
    <scope>NUCLEOTIDE SEQUENCE [LARGE SCALE GENOMIC DNA]</scope>
    <source>
        <strain evidence="3">JCM 3115</strain>
    </source>
</reference>
<feature type="region of interest" description="Disordered" evidence="1">
    <location>
        <begin position="29"/>
        <end position="68"/>
    </location>
</feature>
<proteinExistence type="predicted"/>
<dbReference type="EMBL" id="BMQJ01000012">
    <property type="protein sequence ID" value="GGQ11311.1"/>
    <property type="molecule type" value="Genomic_DNA"/>
</dbReference>
<name>A0ABQ2R6I7_9ACTN</name>
<feature type="compositionally biased region" description="Basic and acidic residues" evidence="1">
    <location>
        <begin position="32"/>
        <end position="44"/>
    </location>
</feature>
<sequence>MINFDATSELTAARRARVEAFGDALQGFTEHVTTREDDSHEMPRDPLAAPRPTLGAAPPVASPRPPVGRIRAYFPAHGISSSGGPTPPPVATFQQAAIGHTPTAVVNGRTVLIGSVL</sequence>
<gene>
    <name evidence="2" type="ORF">GCM10010140_46830</name>
</gene>
<keyword evidence="3" id="KW-1185">Reference proteome</keyword>
<evidence type="ECO:0000256" key="1">
    <source>
        <dbReference type="SAM" id="MobiDB-lite"/>
    </source>
</evidence>